<gene>
    <name evidence="3" type="ORF">LCGC14_1669210</name>
</gene>
<feature type="domain" description="Helicase ATP-binding" evidence="2">
    <location>
        <begin position="300"/>
        <end position="403"/>
    </location>
</feature>
<evidence type="ECO:0000259" key="2">
    <source>
        <dbReference type="PROSITE" id="PS51192"/>
    </source>
</evidence>
<dbReference type="InterPro" id="IPR027417">
    <property type="entry name" value="P-loop_NTPase"/>
</dbReference>
<comment type="caution">
    <text evidence="3">The sequence shown here is derived from an EMBL/GenBank/DDBJ whole genome shotgun (WGS) entry which is preliminary data.</text>
</comment>
<evidence type="ECO:0000256" key="1">
    <source>
        <dbReference type="ARBA" id="ARBA00022801"/>
    </source>
</evidence>
<dbReference type="PROSITE" id="PS51192">
    <property type="entry name" value="HELICASE_ATP_BIND_1"/>
    <property type="match status" value="1"/>
</dbReference>
<name>A0A0F9K7Q8_9ZZZZ</name>
<dbReference type="GO" id="GO:0016787">
    <property type="term" value="F:hydrolase activity"/>
    <property type="evidence" value="ECO:0007669"/>
    <property type="project" value="UniProtKB-KW"/>
</dbReference>
<dbReference type="PANTHER" id="PTHR45766">
    <property type="entry name" value="DNA ANNEALING HELICASE AND ENDONUCLEASE ZRANB3 FAMILY MEMBER"/>
    <property type="match status" value="1"/>
</dbReference>
<reference evidence="3" key="1">
    <citation type="journal article" date="2015" name="Nature">
        <title>Complex archaea that bridge the gap between prokaryotes and eukaryotes.</title>
        <authorList>
            <person name="Spang A."/>
            <person name="Saw J.H."/>
            <person name="Jorgensen S.L."/>
            <person name="Zaremba-Niedzwiedzka K."/>
            <person name="Martijn J."/>
            <person name="Lind A.E."/>
            <person name="van Eijk R."/>
            <person name="Schleper C."/>
            <person name="Guy L."/>
            <person name="Ettema T.J."/>
        </authorList>
    </citation>
    <scope>NUCLEOTIDE SEQUENCE</scope>
</reference>
<keyword evidence="1" id="KW-0378">Hydrolase</keyword>
<dbReference type="EMBL" id="LAZR01014301">
    <property type="protein sequence ID" value="KKM18088.1"/>
    <property type="molecule type" value="Genomic_DNA"/>
</dbReference>
<dbReference type="Pfam" id="PF13091">
    <property type="entry name" value="PLDc_2"/>
    <property type="match status" value="1"/>
</dbReference>
<dbReference type="SUPFAM" id="SSF56024">
    <property type="entry name" value="Phospholipase D/nuclease"/>
    <property type="match status" value="1"/>
</dbReference>
<dbReference type="PANTHER" id="PTHR45766:SF6">
    <property type="entry name" value="SWI_SNF-RELATED MATRIX-ASSOCIATED ACTIN-DEPENDENT REGULATOR OF CHROMATIN SUBFAMILY A-LIKE PROTEIN 1"/>
    <property type="match status" value="1"/>
</dbReference>
<accession>A0A0F9K7Q8</accession>
<protein>
    <recommendedName>
        <fullName evidence="2">Helicase ATP-binding domain-containing protein</fullName>
    </recommendedName>
</protein>
<sequence length="703" mass="82244">MRKIIDNEPKTQTLDRYTLKDALKEFIDSEKPDNLDIATGFFNLKAWEMLGNKLLTLNSCRILLGWEYRSSKNTENEIQNAFLQMLDEIPITEYKENRAYINSLIAFFERKNEKWHSLPQNIKDAKPELQYINQLRIHPSPRLHGKLYLFPKIAIVGSSNFTNGGLLGNTELNITIEDNESLTHLKEWFEHFFSSRRTYDYRGKLVDLLQDSKFGNKEYDPFIVFLKIVFEYHKYELQKTLEDEDGVIRLAEFQREGVSRALDIIEEFGGVMIADAVGLGKSYIGIVLLRTLSLRAPPMNNDILIVCPAQLRDMWNELLINSGFNSFTIYSQEMMSRQPIERRAFDIILVDESHNFRNPKPKRYRNFMSVLVRKDPKVILLTATPINIGYMDLYHQLKLIFKNKDTALNDSLNIPDLNEFFKNVEKESGVDDINLITDHLIVARSRSIIRYRQKVLKQDILLPDGRKIEFPDRELDTIYYQVLKDQDILHEICGKISCSDVKDVFDARILRAPDKSNGDSDEGSVPKTPSNVLYECIFEILRSWEATPFTLEKYKIEKHQVPEIIRNSRSIVPLLTTTLLKRLESSIFSFIKSIKNLIIFYKISLIVVQKGFHIKSAVIREFLNFFEEQIDEDIDPFDFLELSEEEYENALDITLDILLSRNKIEKLNKNQFPEDFLKLYLRDVQYEEEILMDIAIIMQEILS</sequence>
<dbReference type="AlphaFoldDB" id="A0A0F9K7Q8"/>
<feature type="non-terminal residue" evidence="3">
    <location>
        <position position="703"/>
    </location>
</feature>
<dbReference type="SMART" id="SM00487">
    <property type="entry name" value="DEXDc"/>
    <property type="match status" value="1"/>
</dbReference>
<evidence type="ECO:0000313" key="3">
    <source>
        <dbReference type="EMBL" id="KKM18088.1"/>
    </source>
</evidence>
<organism evidence="3">
    <name type="scientific">marine sediment metagenome</name>
    <dbReference type="NCBI Taxonomy" id="412755"/>
    <lineage>
        <taxon>unclassified sequences</taxon>
        <taxon>metagenomes</taxon>
        <taxon>ecological metagenomes</taxon>
    </lineage>
</organism>
<dbReference type="InterPro" id="IPR025202">
    <property type="entry name" value="PLD-like_dom"/>
</dbReference>
<dbReference type="InterPro" id="IPR038718">
    <property type="entry name" value="SNF2-like_sf"/>
</dbReference>
<dbReference type="Gene3D" id="3.30.870.10">
    <property type="entry name" value="Endonuclease Chain A"/>
    <property type="match status" value="1"/>
</dbReference>
<proteinExistence type="predicted"/>
<dbReference type="Gene3D" id="3.40.50.10810">
    <property type="entry name" value="Tandem AAA-ATPase domain"/>
    <property type="match status" value="2"/>
</dbReference>
<dbReference type="SUPFAM" id="SSF52540">
    <property type="entry name" value="P-loop containing nucleoside triphosphate hydrolases"/>
    <property type="match status" value="1"/>
</dbReference>
<dbReference type="InterPro" id="IPR014001">
    <property type="entry name" value="Helicase_ATP-bd"/>
</dbReference>